<dbReference type="EMBL" id="CABWIL020000022">
    <property type="protein sequence ID" value="CAB3969715.1"/>
    <property type="molecule type" value="Genomic_DNA"/>
</dbReference>
<dbReference type="AlphaFoldDB" id="A0A6J5JEF1"/>
<sequence length="167" mass="19259">MGIQKTRRPHDSHFDWERFSRFVIDSYGNFESPNYSFVKSHFSLAKYPDVIRFLEGSYDFSEDTEPNSDVSYGYLLKGGADDFVLRMSLVGPYYYLSSLSRDGSQRPPKIDYPTTNSMSPLIRHMERVGMIFTPVDVLNKRFAFGGQCSSIYSIIYCYGDEPSWIQG</sequence>
<gene>
    <name evidence="1" type="ORF">BLA3211_05590</name>
</gene>
<dbReference type="Proteomes" id="UP000494301">
    <property type="component" value="Unassembled WGS sequence"/>
</dbReference>
<protein>
    <submittedName>
        <fullName evidence="1">Uncharacterized protein</fullName>
    </submittedName>
</protein>
<accession>A0A6J5JEF1</accession>
<organism evidence="1 2">
    <name type="scientific">Burkholderia aenigmatica</name>
    <dbReference type="NCBI Taxonomy" id="2015348"/>
    <lineage>
        <taxon>Bacteria</taxon>
        <taxon>Pseudomonadati</taxon>
        <taxon>Pseudomonadota</taxon>
        <taxon>Betaproteobacteria</taxon>
        <taxon>Burkholderiales</taxon>
        <taxon>Burkholderiaceae</taxon>
        <taxon>Burkholderia</taxon>
        <taxon>Burkholderia cepacia complex</taxon>
    </lineage>
</organism>
<proteinExistence type="predicted"/>
<evidence type="ECO:0000313" key="1">
    <source>
        <dbReference type="EMBL" id="CAB3969715.1"/>
    </source>
</evidence>
<evidence type="ECO:0000313" key="2">
    <source>
        <dbReference type="Proteomes" id="UP000494301"/>
    </source>
</evidence>
<name>A0A6J5JEF1_9BURK</name>
<reference evidence="1 2" key="1">
    <citation type="submission" date="2020-04" db="EMBL/GenBank/DDBJ databases">
        <authorList>
            <person name="Depoorter E."/>
        </authorList>
    </citation>
    <scope>NUCLEOTIDE SEQUENCE [LARGE SCALE GENOMIC DNA]</scope>
    <source>
        <strain evidence="1 2">BCC0217</strain>
    </source>
</reference>